<dbReference type="Pfam" id="PF00153">
    <property type="entry name" value="Mito_carr"/>
    <property type="match status" value="1"/>
</dbReference>
<keyword evidence="5 6" id="KW-0472">Membrane</keyword>
<evidence type="ECO:0000256" key="1">
    <source>
        <dbReference type="ARBA" id="ARBA00004141"/>
    </source>
</evidence>
<comment type="similarity">
    <text evidence="7">Belongs to the mitochondrial carrier (TC 2.A.29) family.</text>
</comment>
<protein>
    <submittedName>
        <fullName evidence="8">Uncharacterized protein</fullName>
    </submittedName>
</protein>
<keyword evidence="2 6" id="KW-0812">Transmembrane</keyword>
<feature type="non-terminal residue" evidence="8">
    <location>
        <position position="161"/>
    </location>
</feature>
<keyword evidence="7" id="KW-0813">Transport</keyword>
<keyword evidence="4" id="KW-1133">Transmembrane helix</keyword>
<evidence type="ECO:0000313" key="9">
    <source>
        <dbReference type="Proteomes" id="UP001212841"/>
    </source>
</evidence>
<name>A0AAD5WYM8_9FUNG</name>
<dbReference type="InterPro" id="IPR023395">
    <property type="entry name" value="MCP_dom_sf"/>
</dbReference>
<dbReference type="Proteomes" id="UP001212841">
    <property type="component" value="Unassembled WGS sequence"/>
</dbReference>
<evidence type="ECO:0000313" key="8">
    <source>
        <dbReference type="EMBL" id="KAJ3046484.1"/>
    </source>
</evidence>
<dbReference type="EMBL" id="JADGJD010001159">
    <property type="protein sequence ID" value="KAJ3046484.1"/>
    <property type="molecule type" value="Genomic_DNA"/>
</dbReference>
<gene>
    <name evidence="8" type="ORF">HK097_000820</name>
</gene>
<reference evidence="8" key="1">
    <citation type="submission" date="2020-05" db="EMBL/GenBank/DDBJ databases">
        <title>Phylogenomic resolution of chytrid fungi.</title>
        <authorList>
            <person name="Stajich J.E."/>
            <person name="Amses K."/>
            <person name="Simmons R."/>
            <person name="Seto K."/>
            <person name="Myers J."/>
            <person name="Bonds A."/>
            <person name="Quandt C.A."/>
            <person name="Barry K."/>
            <person name="Liu P."/>
            <person name="Grigoriev I."/>
            <person name="Longcore J.E."/>
            <person name="James T.Y."/>
        </authorList>
    </citation>
    <scope>NUCLEOTIDE SEQUENCE</scope>
    <source>
        <strain evidence="8">JEL0318</strain>
    </source>
</reference>
<proteinExistence type="inferred from homology"/>
<sequence>MLDAGLSDDSVSTYIGSHTLVGFLLSPLELVRTRLVLQTLTPYHRKYHGTYHCLSTLIAEEGLLSLYLNRTTFPTILYYTLESFFKISTSTIIEDLLGVSPEHQPLAYLAAEIFVNAIELSITLPLETIRRRLYAQIITRTPSDKQFETVVQRCPIPYAGM</sequence>
<evidence type="ECO:0000256" key="3">
    <source>
        <dbReference type="ARBA" id="ARBA00022737"/>
    </source>
</evidence>
<evidence type="ECO:0000256" key="6">
    <source>
        <dbReference type="PROSITE-ProRule" id="PRU00282"/>
    </source>
</evidence>
<evidence type="ECO:0000256" key="7">
    <source>
        <dbReference type="RuleBase" id="RU000488"/>
    </source>
</evidence>
<organism evidence="8 9">
    <name type="scientific">Rhizophlyctis rosea</name>
    <dbReference type="NCBI Taxonomy" id="64517"/>
    <lineage>
        <taxon>Eukaryota</taxon>
        <taxon>Fungi</taxon>
        <taxon>Fungi incertae sedis</taxon>
        <taxon>Chytridiomycota</taxon>
        <taxon>Chytridiomycota incertae sedis</taxon>
        <taxon>Chytridiomycetes</taxon>
        <taxon>Rhizophlyctidales</taxon>
        <taxon>Rhizophlyctidaceae</taxon>
        <taxon>Rhizophlyctis</taxon>
    </lineage>
</organism>
<evidence type="ECO:0000256" key="4">
    <source>
        <dbReference type="ARBA" id="ARBA00022989"/>
    </source>
</evidence>
<feature type="repeat" description="Solcar" evidence="6">
    <location>
        <begin position="8"/>
        <end position="93"/>
    </location>
</feature>
<dbReference type="GO" id="GO:0016020">
    <property type="term" value="C:membrane"/>
    <property type="evidence" value="ECO:0007669"/>
    <property type="project" value="UniProtKB-SubCell"/>
</dbReference>
<keyword evidence="3" id="KW-0677">Repeat</keyword>
<comment type="caution">
    <text evidence="8">The sequence shown here is derived from an EMBL/GenBank/DDBJ whole genome shotgun (WGS) entry which is preliminary data.</text>
</comment>
<dbReference type="InterPro" id="IPR018108">
    <property type="entry name" value="MCP_transmembrane"/>
</dbReference>
<comment type="subcellular location">
    <subcellularLocation>
        <location evidence="1">Membrane</location>
        <topology evidence="1">Multi-pass membrane protein</topology>
    </subcellularLocation>
</comment>
<dbReference type="Gene3D" id="1.50.40.10">
    <property type="entry name" value="Mitochondrial carrier domain"/>
    <property type="match status" value="1"/>
</dbReference>
<dbReference type="PROSITE" id="PS50920">
    <property type="entry name" value="SOLCAR"/>
    <property type="match status" value="1"/>
</dbReference>
<dbReference type="AlphaFoldDB" id="A0AAD5WYM8"/>
<dbReference type="SUPFAM" id="SSF103506">
    <property type="entry name" value="Mitochondrial carrier"/>
    <property type="match status" value="1"/>
</dbReference>
<dbReference type="PANTHER" id="PTHR24089">
    <property type="entry name" value="SOLUTE CARRIER FAMILY 25"/>
    <property type="match status" value="1"/>
</dbReference>
<evidence type="ECO:0000256" key="2">
    <source>
        <dbReference type="ARBA" id="ARBA00022692"/>
    </source>
</evidence>
<keyword evidence="9" id="KW-1185">Reference proteome</keyword>
<accession>A0AAD5WYM8</accession>
<evidence type="ECO:0000256" key="5">
    <source>
        <dbReference type="ARBA" id="ARBA00023136"/>
    </source>
</evidence>